<evidence type="ECO:0000256" key="3">
    <source>
        <dbReference type="ARBA" id="ARBA00022801"/>
    </source>
</evidence>
<dbReference type="PANTHER" id="PTHR22835:SF611">
    <property type="entry name" value="GDSL-LIKE LIPASE_ACYLHYDROLASE SUPERFAMILY PROTEIN-RELATED"/>
    <property type="match status" value="1"/>
</dbReference>
<dbReference type="Pfam" id="PF00657">
    <property type="entry name" value="Lipase_GDSL"/>
    <property type="match status" value="1"/>
</dbReference>
<proteinExistence type="inferred from homology"/>
<dbReference type="InterPro" id="IPR035669">
    <property type="entry name" value="SGNH_plant_lipase-like"/>
</dbReference>
<feature type="transmembrane region" description="Helical" evidence="5">
    <location>
        <begin position="122"/>
        <end position="143"/>
    </location>
</feature>
<dbReference type="InterPro" id="IPR001087">
    <property type="entry name" value="GDSL"/>
</dbReference>
<dbReference type="CDD" id="cd01837">
    <property type="entry name" value="SGNH_plant_lipase_like"/>
    <property type="match status" value="1"/>
</dbReference>
<dbReference type="PANTHER" id="PTHR22835">
    <property type="entry name" value="ZINC FINGER FYVE DOMAIN CONTAINING PROTEIN"/>
    <property type="match status" value="1"/>
</dbReference>
<keyword evidence="3" id="KW-0378">Hydrolase</keyword>
<evidence type="ECO:0000313" key="7">
    <source>
        <dbReference type="Proteomes" id="UP001229421"/>
    </source>
</evidence>
<name>A0AAD8NVP5_TARER</name>
<organism evidence="6 7">
    <name type="scientific">Tagetes erecta</name>
    <name type="common">African marigold</name>
    <dbReference type="NCBI Taxonomy" id="13708"/>
    <lineage>
        <taxon>Eukaryota</taxon>
        <taxon>Viridiplantae</taxon>
        <taxon>Streptophyta</taxon>
        <taxon>Embryophyta</taxon>
        <taxon>Tracheophyta</taxon>
        <taxon>Spermatophyta</taxon>
        <taxon>Magnoliopsida</taxon>
        <taxon>eudicotyledons</taxon>
        <taxon>Gunneridae</taxon>
        <taxon>Pentapetalae</taxon>
        <taxon>asterids</taxon>
        <taxon>campanulids</taxon>
        <taxon>Asterales</taxon>
        <taxon>Asteraceae</taxon>
        <taxon>Asteroideae</taxon>
        <taxon>Heliantheae alliance</taxon>
        <taxon>Tageteae</taxon>
        <taxon>Tagetes</taxon>
    </lineage>
</organism>
<keyword evidence="5" id="KW-1133">Transmembrane helix</keyword>
<gene>
    <name evidence="6" type="ORF">QVD17_18003</name>
</gene>
<evidence type="ECO:0000313" key="6">
    <source>
        <dbReference type="EMBL" id="KAK1422717.1"/>
    </source>
</evidence>
<dbReference type="Gene3D" id="3.40.50.1110">
    <property type="entry name" value="SGNH hydrolase"/>
    <property type="match status" value="1"/>
</dbReference>
<evidence type="ECO:0000256" key="4">
    <source>
        <dbReference type="ARBA" id="ARBA00023180"/>
    </source>
</evidence>
<sequence length="513" mass="55953">MACINVVVDGNDDDDDDDGDDDGDDDQWLLRLLDSSVGGVAVGVGVGGEEGDEAVGDGEIGAGNELCGGEEELLEVEGGGWVLMVAVEEEKGQKRKLRFCFHVIIIIHTPHFLSSLSNSPMASSSSFVAIFFIFTLFSAYTAYANGCYSSIISFGDSLADTGNLKQIYSNSNLQSPHFFFPPYGETFFHNVTGRCSNGRLIIDFIGETLGMVHVSPYEKIKTNNMMEIGQGINFAVAGAYALDSSFHEAQGVYNPFTNASLGVQLKWFKQLLSSICATKSDCKNLLHKSLFMVGEIGGNDYNHPIIVGKPFDEIKQYVPLVINTITSTVNDLIDLGAQTLVVPGNLPIGCLAVYLTVLNGFENTQLDNETGCLIQLNEFAEYHNELLQMSLNQIRELHPNVNIIYADYYNAAMQIYRSPYEYGFTSGALTACCGGGGPYNYNLSVQCADPSSMSCDHPETYVNWDGLHLTEAAYHVIYKSLFQGTYTTPQFNALCPLTNIQVGVESSSLIHAF</sequence>
<dbReference type="AlphaFoldDB" id="A0AAD8NVP5"/>
<keyword evidence="2" id="KW-0732">Signal</keyword>
<dbReference type="Proteomes" id="UP001229421">
    <property type="component" value="Unassembled WGS sequence"/>
</dbReference>
<keyword evidence="7" id="KW-1185">Reference proteome</keyword>
<evidence type="ECO:0000256" key="1">
    <source>
        <dbReference type="ARBA" id="ARBA00008668"/>
    </source>
</evidence>
<dbReference type="GO" id="GO:0016788">
    <property type="term" value="F:hydrolase activity, acting on ester bonds"/>
    <property type="evidence" value="ECO:0007669"/>
    <property type="project" value="InterPro"/>
</dbReference>
<protein>
    <submittedName>
        <fullName evidence="6">Uncharacterized protein</fullName>
    </submittedName>
</protein>
<keyword evidence="4" id="KW-0325">Glycoprotein</keyword>
<evidence type="ECO:0000256" key="5">
    <source>
        <dbReference type="SAM" id="Phobius"/>
    </source>
</evidence>
<reference evidence="6" key="1">
    <citation type="journal article" date="2023" name="bioRxiv">
        <title>Improved chromosome-level genome assembly for marigold (Tagetes erecta).</title>
        <authorList>
            <person name="Jiang F."/>
            <person name="Yuan L."/>
            <person name="Wang S."/>
            <person name="Wang H."/>
            <person name="Xu D."/>
            <person name="Wang A."/>
            <person name="Fan W."/>
        </authorList>
    </citation>
    <scope>NUCLEOTIDE SEQUENCE</scope>
    <source>
        <strain evidence="6">WSJ</strain>
        <tissue evidence="6">Leaf</tissue>
    </source>
</reference>
<dbReference type="EMBL" id="JAUHHV010000005">
    <property type="protein sequence ID" value="KAK1422717.1"/>
    <property type="molecule type" value="Genomic_DNA"/>
</dbReference>
<dbReference type="SUPFAM" id="SSF52266">
    <property type="entry name" value="SGNH hydrolase"/>
    <property type="match status" value="1"/>
</dbReference>
<keyword evidence="5" id="KW-0812">Transmembrane</keyword>
<evidence type="ECO:0000256" key="2">
    <source>
        <dbReference type="ARBA" id="ARBA00022729"/>
    </source>
</evidence>
<dbReference type="InterPro" id="IPR036514">
    <property type="entry name" value="SGNH_hydro_sf"/>
</dbReference>
<accession>A0AAD8NVP5</accession>
<comment type="caution">
    <text evidence="6">The sequence shown here is derived from an EMBL/GenBank/DDBJ whole genome shotgun (WGS) entry which is preliminary data.</text>
</comment>
<keyword evidence="5" id="KW-0472">Membrane</keyword>
<comment type="similarity">
    <text evidence="1">Belongs to the 'GDSL' lipolytic enzyme family.</text>
</comment>